<comment type="function">
    <text evidence="1">Plays an important role in the elongation step of protein synthesis.</text>
</comment>
<dbReference type="RefSeq" id="XP_044774023.1">
    <property type="nucleotide sequence ID" value="XM_044918088.1"/>
</dbReference>
<evidence type="ECO:0000313" key="12">
    <source>
        <dbReference type="RefSeq" id="XP_044774023.1"/>
    </source>
</evidence>
<evidence type="ECO:0000256" key="8">
    <source>
        <dbReference type="ARBA" id="ARBA00041116"/>
    </source>
</evidence>
<comment type="similarity">
    <text evidence="2">Belongs to the eukaryotic ribosomal protein P1/P2 family.</text>
</comment>
<dbReference type="GO" id="GO:0006414">
    <property type="term" value="P:translational elongation"/>
    <property type="evidence" value="ECO:0007669"/>
    <property type="project" value="InterPro"/>
</dbReference>
<evidence type="ECO:0000256" key="3">
    <source>
        <dbReference type="ARBA" id="ARBA00022980"/>
    </source>
</evidence>
<dbReference type="CDD" id="cd05831">
    <property type="entry name" value="Ribosomal_P1"/>
    <property type="match status" value="1"/>
</dbReference>
<dbReference type="PANTHER" id="PTHR45696:SF10">
    <property type="entry name" value="LARGE RIBOSOMAL SUBUNIT PROTEIN P1"/>
    <property type="match status" value="1"/>
</dbReference>
<evidence type="ECO:0000256" key="1">
    <source>
        <dbReference type="ARBA" id="ARBA00003362"/>
    </source>
</evidence>
<accession>A0A8M1MMX8</accession>
<comment type="subunit">
    <text evidence="7">Heterodimer with RPLP2 at the lateral ribosomal stalk of the large ribosomal subunit.</text>
</comment>
<evidence type="ECO:0000313" key="11">
    <source>
        <dbReference type="Proteomes" id="UP000248481"/>
    </source>
</evidence>
<dbReference type="PANTHER" id="PTHR45696">
    <property type="entry name" value="60S ACIDIC RIBOSOMAL PROTEIN P1"/>
    <property type="match status" value="1"/>
</dbReference>
<keyword evidence="3" id="KW-0689">Ribosomal protein</keyword>
<evidence type="ECO:0000256" key="6">
    <source>
        <dbReference type="ARBA" id="ARBA00035443"/>
    </source>
</evidence>
<dbReference type="GO" id="GO:0043021">
    <property type="term" value="F:ribonucleoprotein complex binding"/>
    <property type="evidence" value="ECO:0007669"/>
    <property type="project" value="TreeGrafter"/>
</dbReference>
<gene>
    <name evidence="12" type="primary">LOC110590581</name>
</gene>
<organism evidence="11 12">
    <name type="scientific">Neomonachus schauinslandi</name>
    <name type="common">Hawaiian monk seal</name>
    <name type="synonym">Monachus schauinslandi</name>
    <dbReference type="NCBI Taxonomy" id="29088"/>
    <lineage>
        <taxon>Eukaryota</taxon>
        <taxon>Metazoa</taxon>
        <taxon>Chordata</taxon>
        <taxon>Craniata</taxon>
        <taxon>Vertebrata</taxon>
        <taxon>Euteleostomi</taxon>
        <taxon>Mammalia</taxon>
        <taxon>Eutheria</taxon>
        <taxon>Laurasiatheria</taxon>
        <taxon>Carnivora</taxon>
        <taxon>Caniformia</taxon>
        <taxon>Pinnipedia</taxon>
        <taxon>Phocidae</taxon>
        <taxon>Monachinae</taxon>
        <taxon>Monachini</taxon>
        <taxon>Neomonachus</taxon>
    </lineage>
</organism>
<dbReference type="GO" id="GO:0002181">
    <property type="term" value="P:cytoplasmic translation"/>
    <property type="evidence" value="ECO:0007669"/>
    <property type="project" value="TreeGrafter"/>
</dbReference>
<dbReference type="GeneID" id="110590581"/>
<keyword evidence="11" id="KW-1185">Reference proteome</keyword>
<dbReference type="GO" id="GO:0003735">
    <property type="term" value="F:structural constituent of ribosome"/>
    <property type="evidence" value="ECO:0007669"/>
    <property type="project" value="InterPro"/>
</dbReference>
<dbReference type="Proteomes" id="UP000248481">
    <property type="component" value="Chromosome 9"/>
</dbReference>
<dbReference type="AlphaFoldDB" id="A0A8M1MMX8"/>
<protein>
    <recommendedName>
        <fullName evidence="8">Large ribosomal subunit protein P1</fullName>
    </recommendedName>
    <alternativeName>
        <fullName evidence="9">60S acidic ribosomal protein P1</fullName>
    </alternativeName>
    <alternativeName>
        <fullName evidence="6">60S acidic ribosomal protein P2</fullName>
    </alternativeName>
    <alternativeName>
        <fullName evidence="5">Large ribosomal subunit protein P2</fullName>
    </alternativeName>
</protein>
<reference evidence="12" key="1">
    <citation type="submission" date="2025-08" db="UniProtKB">
        <authorList>
            <consortium name="RefSeq"/>
        </authorList>
    </citation>
    <scope>IDENTIFICATION</scope>
    <source>
        <tissue evidence="12">Blood</tissue>
    </source>
</reference>
<name>A0A8M1MMX8_NEOSC</name>
<sequence>MASISAITCIYLTIILHNDEVMQVREDKMNAFIKSPGVNVDPFWLNLSEKSLANVNIRNLICNIGAGGSALVAGAAPAGGPISSTIAAPAEKEVEAKKEESEKSDDDTGFGLFDHTSSVTCSIKS</sequence>
<evidence type="ECO:0000256" key="7">
    <source>
        <dbReference type="ARBA" id="ARBA00038554"/>
    </source>
</evidence>
<evidence type="ECO:0000256" key="4">
    <source>
        <dbReference type="ARBA" id="ARBA00023274"/>
    </source>
</evidence>
<feature type="region of interest" description="Disordered" evidence="10">
    <location>
        <begin position="90"/>
        <end position="125"/>
    </location>
</feature>
<evidence type="ECO:0000256" key="5">
    <source>
        <dbReference type="ARBA" id="ARBA00035301"/>
    </source>
</evidence>
<evidence type="ECO:0000256" key="10">
    <source>
        <dbReference type="SAM" id="MobiDB-lite"/>
    </source>
</evidence>
<evidence type="ECO:0000256" key="2">
    <source>
        <dbReference type="ARBA" id="ARBA00005436"/>
    </source>
</evidence>
<dbReference type="KEGG" id="nsu:110590581"/>
<feature type="compositionally biased region" description="Polar residues" evidence="10">
    <location>
        <begin position="115"/>
        <end position="125"/>
    </location>
</feature>
<dbReference type="GO" id="GO:0022625">
    <property type="term" value="C:cytosolic large ribosomal subunit"/>
    <property type="evidence" value="ECO:0007669"/>
    <property type="project" value="TreeGrafter"/>
</dbReference>
<dbReference type="InterPro" id="IPR038716">
    <property type="entry name" value="P1/P2_N_sf"/>
</dbReference>
<dbReference type="FunFam" id="1.10.10.1410:FF:000002">
    <property type="entry name" value="60S acidic ribosomal protein P2"/>
    <property type="match status" value="1"/>
</dbReference>
<dbReference type="Gene3D" id="1.10.10.1410">
    <property type="match status" value="1"/>
</dbReference>
<dbReference type="HAMAP" id="MF_01478">
    <property type="entry name" value="Ribosomal_L12_arch"/>
    <property type="match status" value="1"/>
</dbReference>
<dbReference type="InterPro" id="IPR027534">
    <property type="entry name" value="Ribosomal_P1/P2"/>
</dbReference>
<dbReference type="GO" id="GO:0030295">
    <property type="term" value="F:protein kinase activator activity"/>
    <property type="evidence" value="ECO:0007669"/>
    <property type="project" value="TreeGrafter"/>
</dbReference>
<feature type="compositionally biased region" description="Basic and acidic residues" evidence="10">
    <location>
        <begin position="90"/>
        <end position="101"/>
    </location>
</feature>
<evidence type="ECO:0000256" key="9">
    <source>
        <dbReference type="ARBA" id="ARBA00042918"/>
    </source>
</evidence>
<proteinExistence type="inferred from homology"/>
<keyword evidence="4" id="KW-0687">Ribonucleoprotein</keyword>
<dbReference type="Pfam" id="PF00428">
    <property type="entry name" value="Ribosomal_60s"/>
    <property type="match status" value="1"/>
</dbReference>